<accession>C1B987</accession>
<dbReference type="KEGG" id="rop:ROP_39930"/>
<evidence type="ECO:0000313" key="2">
    <source>
        <dbReference type="Proteomes" id="UP000002212"/>
    </source>
</evidence>
<dbReference type="HOGENOM" id="CLU_2719689_0_0_11"/>
<name>C1B987_RHOOB</name>
<dbReference type="RefSeq" id="WP_012691177.1">
    <property type="nucleotide sequence ID" value="NC_012522.1"/>
</dbReference>
<dbReference type="Proteomes" id="UP000002212">
    <property type="component" value="Chromosome"/>
</dbReference>
<gene>
    <name evidence="1" type="ordered locus">ROP_39930</name>
</gene>
<dbReference type="STRING" id="632772.ROP_39930"/>
<proteinExistence type="predicted"/>
<protein>
    <submittedName>
        <fullName evidence="1">Uncharacterized protein</fullName>
    </submittedName>
</protein>
<evidence type="ECO:0000313" key="1">
    <source>
        <dbReference type="EMBL" id="BAH52240.1"/>
    </source>
</evidence>
<dbReference type="PATRIC" id="fig|632772.20.peg.4189"/>
<dbReference type="EMBL" id="AP011115">
    <property type="protein sequence ID" value="BAH52240.1"/>
    <property type="molecule type" value="Genomic_DNA"/>
</dbReference>
<reference evidence="1 2" key="1">
    <citation type="submission" date="2009-03" db="EMBL/GenBank/DDBJ databases">
        <title>Comparison of the complete genome sequences of Rhodococcus erythropolis PR4 and Rhodococcus opacus B4.</title>
        <authorList>
            <person name="Takarada H."/>
            <person name="Sekine M."/>
            <person name="Hosoyama A."/>
            <person name="Yamada R."/>
            <person name="Fujisawa T."/>
            <person name="Omata S."/>
            <person name="Shimizu A."/>
            <person name="Tsukatani N."/>
            <person name="Tanikawa S."/>
            <person name="Fujita N."/>
            <person name="Harayama S."/>
        </authorList>
    </citation>
    <scope>NUCLEOTIDE SEQUENCE [LARGE SCALE GENOMIC DNA]</scope>
    <source>
        <strain evidence="1 2">B4</strain>
    </source>
</reference>
<dbReference type="AlphaFoldDB" id="C1B987"/>
<sequence length="72" mass="7795">MTDNIDWDKVEKAEKEWTELLAKPGPATVTGPAELLTDADGNPLGVAEGETVTHYLAEGVVGRWETEPDENS</sequence>
<organism evidence="1 2">
    <name type="scientific">Rhodococcus opacus (strain B4)</name>
    <dbReference type="NCBI Taxonomy" id="632772"/>
    <lineage>
        <taxon>Bacteria</taxon>
        <taxon>Bacillati</taxon>
        <taxon>Actinomycetota</taxon>
        <taxon>Actinomycetes</taxon>
        <taxon>Mycobacteriales</taxon>
        <taxon>Nocardiaceae</taxon>
        <taxon>Rhodococcus</taxon>
    </lineage>
</organism>